<evidence type="ECO:0000313" key="9">
    <source>
        <dbReference type="Proteomes" id="UP000001593"/>
    </source>
</evidence>
<organism evidence="8 9">
    <name type="scientific">Nematostella vectensis</name>
    <name type="common">Starlet sea anemone</name>
    <dbReference type="NCBI Taxonomy" id="45351"/>
    <lineage>
        <taxon>Eukaryota</taxon>
        <taxon>Metazoa</taxon>
        <taxon>Cnidaria</taxon>
        <taxon>Anthozoa</taxon>
        <taxon>Hexacorallia</taxon>
        <taxon>Actiniaria</taxon>
        <taxon>Edwardsiidae</taxon>
        <taxon>Nematostella</taxon>
    </lineage>
</organism>
<proteinExistence type="predicted"/>
<dbReference type="Pfam" id="PF05485">
    <property type="entry name" value="THAP"/>
    <property type="match status" value="1"/>
</dbReference>
<evidence type="ECO:0000313" key="8">
    <source>
        <dbReference type="EMBL" id="EDO39153.1"/>
    </source>
</evidence>
<dbReference type="PANTHER" id="PTHR34485">
    <property type="entry name" value="PROLINE-RICH, LACRIMAL 1"/>
    <property type="match status" value="1"/>
</dbReference>
<dbReference type="eggNOG" id="ENOG502RZMF">
    <property type="taxonomic scope" value="Eukaryota"/>
</dbReference>
<feature type="domain" description="THAP-type" evidence="7">
    <location>
        <begin position="166"/>
        <end position="254"/>
    </location>
</feature>
<protein>
    <recommendedName>
        <fullName evidence="7">THAP-type domain-containing protein</fullName>
    </recommendedName>
</protein>
<dbReference type="PANTHER" id="PTHR34485:SF2">
    <property type="entry name" value="PROLINE RICH, LACRIMAL 1"/>
    <property type="match status" value="1"/>
</dbReference>
<dbReference type="InterPro" id="IPR006612">
    <property type="entry name" value="THAP_Znf"/>
</dbReference>
<keyword evidence="4 5" id="KW-0238">DNA-binding</keyword>
<dbReference type="EMBL" id="DS469612">
    <property type="protein sequence ID" value="EDO39153.1"/>
    <property type="molecule type" value="Genomic_DNA"/>
</dbReference>
<name>A7SAW7_NEMVE</name>
<evidence type="ECO:0000259" key="7">
    <source>
        <dbReference type="PROSITE" id="PS50950"/>
    </source>
</evidence>
<dbReference type="SMART" id="SM00980">
    <property type="entry name" value="THAP"/>
    <property type="match status" value="1"/>
</dbReference>
<dbReference type="SMART" id="SM00692">
    <property type="entry name" value="DM3"/>
    <property type="match status" value="1"/>
</dbReference>
<keyword evidence="2 5" id="KW-0863">Zinc-finger</keyword>
<gene>
    <name evidence="8" type="ORF">NEMVEDRAFT_v1g209438</name>
</gene>
<accession>A7SAW7</accession>
<evidence type="ECO:0000256" key="3">
    <source>
        <dbReference type="ARBA" id="ARBA00022833"/>
    </source>
</evidence>
<dbReference type="PROSITE" id="PS50950">
    <property type="entry name" value="ZF_THAP"/>
    <property type="match status" value="1"/>
</dbReference>
<evidence type="ECO:0000256" key="1">
    <source>
        <dbReference type="ARBA" id="ARBA00022723"/>
    </source>
</evidence>
<dbReference type="AlphaFoldDB" id="A7SAW7"/>
<sequence length="576" mass="66050">MAIDNDQVVKKNWKVRVGQKSRVSIITSVCQAVVDGSDDLQKRPDPSPRINSFCSSAFSELSKSRTSEVMVIVLMTLMEKAIIIRITKRTTTLFHKRLFLQVTKHLSFARRDIGLFLPHDNRPAIKESSTIVTLCELNVERDSRKSKSNLSIQHIQVATTNAFQRTTSFHCCVPRCIGDSRYNTELTFHRIPSRTSDEEIRKKWLVKIRRNEGPSFKISSGTRVCSRHFIEEDYLAPDNAGRRMLKRGSVPSIFDWSSQPKSRRKIVRHTDSDTQTVESESDSELMSSSDLMQQEITSLKAELLATEELLMKSQSETVAAKEKILEVEEEAKRIKEEDDELYKGTAKSMEGVLAEECYRQAKNEGCDIAVVWQDGDSTAKKSVTNVFGDEPQRVCEFGGHQCSTPEEYARRMRALSAHHCIDEHEWGGEKCGFHYERKCSCSNCDEDDIRCEGVPYSTSVRLECPFHHMAYRIECELRAQDAASVIHPEMGRGHSNICEAHFSVLPHFRSKSQSLNRLHYIASTNCGLAQGNMTWCYKNYGPQYHWVKDLYRRLNIPVMALWKMHSSKQQKKEWEN</sequence>
<dbReference type="GO" id="GO:0008270">
    <property type="term" value="F:zinc ion binding"/>
    <property type="evidence" value="ECO:0007669"/>
    <property type="project" value="UniProtKB-KW"/>
</dbReference>
<reference evidence="8 9" key="1">
    <citation type="journal article" date="2007" name="Science">
        <title>Sea anemone genome reveals ancestral eumetazoan gene repertoire and genomic organization.</title>
        <authorList>
            <person name="Putnam N.H."/>
            <person name="Srivastava M."/>
            <person name="Hellsten U."/>
            <person name="Dirks B."/>
            <person name="Chapman J."/>
            <person name="Salamov A."/>
            <person name="Terry A."/>
            <person name="Shapiro H."/>
            <person name="Lindquist E."/>
            <person name="Kapitonov V.V."/>
            <person name="Jurka J."/>
            <person name="Genikhovich G."/>
            <person name="Grigoriev I.V."/>
            <person name="Lucas S.M."/>
            <person name="Steele R.E."/>
            <person name="Finnerty J.R."/>
            <person name="Technau U."/>
            <person name="Martindale M.Q."/>
            <person name="Rokhsar D.S."/>
        </authorList>
    </citation>
    <scope>NUCLEOTIDE SEQUENCE [LARGE SCALE GENOMIC DNA]</scope>
    <source>
        <strain evidence="9">CH2 X CH6</strain>
    </source>
</reference>
<evidence type="ECO:0000256" key="6">
    <source>
        <dbReference type="SAM" id="MobiDB-lite"/>
    </source>
</evidence>
<dbReference type="HOGENOM" id="CLU_473530_0_0_1"/>
<evidence type="ECO:0000256" key="5">
    <source>
        <dbReference type="PROSITE-ProRule" id="PRU00309"/>
    </source>
</evidence>
<dbReference type="SUPFAM" id="SSF57716">
    <property type="entry name" value="Glucocorticoid receptor-like (DNA-binding domain)"/>
    <property type="match status" value="1"/>
</dbReference>
<feature type="region of interest" description="Disordered" evidence="6">
    <location>
        <begin position="267"/>
        <end position="289"/>
    </location>
</feature>
<dbReference type="Proteomes" id="UP000001593">
    <property type="component" value="Unassembled WGS sequence"/>
</dbReference>
<evidence type="ECO:0000256" key="2">
    <source>
        <dbReference type="ARBA" id="ARBA00022771"/>
    </source>
</evidence>
<keyword evidence="9" id="KW-1185">Reference proteome</keyword>
<evidence type="ECO:0000256" key="4">
    <source>
        <dbReference type="ARBA" id="ARBA00023125"/>
    </source>
</evidence>
<dbReference type="STRING" id="45351.A7SAW7"/>
<keyword evidence="3" id="KW-0862">Zinc</keyword>
<keyword evidence="1" id="KW-0479">Metal-binding</keyword>
<dbReference type="GO" id="GO:0003677">
    <property type="term" value="F:DNA binding"/>
    <property type="evidence" value="ECO:0007669"/>
    <property type="project" value="UniProtKB-UniRule"/>
</dbReference>
<dbReference type="InParanoid" id="A7SAW7"/>